<dbReference type="InterPro" id="IPR008136">
    <property type="entry name" value="CinA_C"/>
</dbReference>
<accession>A0A410P539</accession>
<dbReference type="SUPFAM" id="SSF142433">
    <property type="entry name" value="CinA-like"/>
    <property type="match status" value="1"/>
</dbReference>
<dbReference type="EMBL" id="CP019384">
    <property type="protein sequence ID" value="QAT17296.1"/>
    <property type="molecule type" value="Genomic_DNA"/>
</dbReference>
<dbReference type="InterPro" id="IPR036653">
    <property type="entry name" value="CinA-like_C"/>
</dbReference>
<dbReference type="KEGG" id="vai:BU251_05905"/>
<keyword evidence="3" id="KW-1185">Reference proteome</keyword>
<sequence length="154" mass="16265">MIEKTVAGILRHKHLTLAVAESCTGGLIASRLTDIPGSSGYFVAGIVAYANEAKIKTLGIDHETIRKFGAVSRQTAMAMAQNVRHLFGAHIGLAVTGIAGPGGGSTAKPVGTVFISVSLGRRTYFKKYQFHGTRLEIKKLAKNAALGLLKECLS</sequence>
<dbReference type="Gene3D" id="3.90.950.20">
    <property type="entry name" value="CinA-like"/>
    <property type="match status" value="1"/>
</dbReference>
<organism evidence="2 3">
    <name type="scientific">Velamenicoccus archaeovorus</name>
    <dbReference type="NCBI Taxonomy" id="1930593"/>
    <lineage>
        <taxon>Bacteria</taxon>
        <taxon>Pseudomonadati</taxon>
        <taxon>Candidatus Omnitrophota</taxon>
        <taxon>Candidatus Velamenicoccus</taxon>
    </lineage>
</organism>
<proteinExistence type="predicted"/>
<protein>
    <submittedName>
        <fullName evidence="2">Damage-inducible protein CinA</fullName>
    </submittedName>
</protein>
<dbReference type="RefSeq" id="WP_128700100.1">
    <property type="nucleotide sequence ID" value="NZ_CP019384.1"/>
</dbReference>
<gene>
    <name evidence="2" type="ORF">BU251_05905</name>
</gene>
<evidence type="ECO:0000259" key="1">
    <source>
        <dbReference type="Pfam" id="PF02464"/>
    </source>
</evidence>
<dbReference type="AlphaFoldDB" id="A0A410P539"/>
<reference evidence="2 3" key="1">
    <citation type="submission" date="2017-01" db="EMBL/GenBank/DDBJ databases">
        <title>First insights into the biology of 'candidatus Vampirococcus archaeovorus'.</title>
        <authorList>
            <person name="Kizina J."/>
            <person name="Jordan S."/>
            <person name="Stueber K."/>
            <person name="Reinhardt R."/>
            <person name="Harder J."/>
        </authorList>
    </citation>
    <scope>NUCLEOTIDE SEQUENCE [LARGE SCALE GENOMIC DNA]</scope>
    <source>
        <strain evidence="2 3">LiM</strain>
    </source>
</reference>
<dbReference type="Proteomes" id="UP000287243">
    <property type="component" value="Chromosome"/>
</dbReference>
<name>A0A410P539_VELA1</name>
<dbReference type="OrthoDB" id="9801454at2"/>
<evidence type="ECO:0000313" key="3">
    <source>
        <dbReference type="Proteomes" id="UP000287243"/>
    </source>
</evidence>
<dbReference type="Pfam" id="PF02464">
    <property type="entry name" value="CinA"/>
    <property type="match status" value="1"/>
</dbReference>
<feature type="domain" description="CinA C-terminal" evidence="1">
    <location>
        <begin position="2"/>
        <end position="153"/>
    </location>
</feature>
<evidence type="ECO:0000313" key="2">
    <source>
        <dbReference type="EMBL" id="QAT17296.1"/>
    </source>
</evidence>
<dbReference type="NCBIfam" id="TIGR00199">
    <property type="entry name" value="PncC_domain"/>
    <property type="match status" value="1"/>
</dbReference>